<dbReference type="HOGENOM" id="CLU_105549_2_0_1"/>
<reference evidence="3" key="3">
    <citation type="submission" date="2025-09" db="UniProtKB">
        <authorList>
            <consortium name="Ensembl"/>
        </authorList>
    </citation>
    <scope>IDENTIFICATION</scope>
    <source>
        <strain evidence="3">Glennie</strain>
    </source>
</reference>
<feature type="domain" description="ARF7 effector protein C-terminal" evidence="2">
    <location>
        <begin position="30"/>
        <end position="131"/>
    </location>
</feature>
<dbReference type="Bgee" id="ENSOANG00000013672">
    <property type="expression patterns" value="Expressed in testis and 1 other cell type or tissue"/>
</dbReference>
<evidence type="ECO:0000313" key="4">
    <source>
        <dbReference type="Proteomes" id="UP000002279"/>
    </source>
</evidence>
<dbReference type="AlphaFoldDB" id="F7DME6"/>
<dbReference type="Ensembl" id="ENSOANT00000021569.3">
    <property type="protein sequence ID" value="ENSOANP00000021566.2"/>
    <property type="gene ID" value="ENSOANG00000013672.3"/>
</dbReference>
<reference evidence="3" key="2">
    <citation type="submission" date="2025-08" db="UniProtKB">
        <authorList>
            <consortium name="Ensembl"/>
        </authorList>
    </citation>
    <scope>IDENTIFICATION</scope>
    <source>
        <strain evidence="3">Glennie</strain>
    </source>
</reference>
<feature type="region of interest" description="Disordered" evidence="1">
    <location>
        <begin position="1"/>
        <end position="30"/>
    </location>
</feature>
<feature type="compositionally biased region" description="Basic and acidic residues" evidence="1">
    <location>
        <begin position="13"/>
        <end position="30"/>
    </location>
</feature>
<dbReference type="InterPro" id="IPR029264">
    <property type="entry name" value="ARF7EP_C"/>
</dbReference>
<proteinExistence type="predicted"/>
<gene>
    <name evidence="3" type="primary">ARL14EPL</name>
</gene>
<name>F7DME6_ORNAN</name>
<sequence>MSDKFQPSVGKTVLKEYEDARERKQEQQMHRQLRGLEFENPGPVLAEFNPNKRELEKKAQLSKMKKYFKSSIALPKYDQDGLLLCNGVDLCDCLERCCPGCFYPCPVCSSSKCGPTCRCNRKWVYESIQTEAGEISEMPFLVPD</sequence>
<dbReference type="PANTHER" id="PTHR46536:SF2">
    <property type="entry name" value="ADP RIBOSYLATION FACTOR LIKE GTPASE 14 EFFECTOR PROTEIN LIKE"/>
    <property type="match status" value="1"/>
</dbReference>
<dbReference type="OMA" id="YIIESFF"/>
<dbReference type="GeneTree" id="ENSGT00940000160347"/>
<evidence type="ECO:0000256" key="1">
    <source>
        <dbReference type="SAM" id="MobiDB-lite"/>
    </source>
</evidence>
<dbReference type="FunCoup" id="F7DME6">
    <property type="interactions" value="26"/>
</dbReference>
<evidence type="ECO:0000259" key="2">
    <source>
        <dbReference type="Pfam" id="PF14949"/>
    </source>
</evidence>
<dbReference type="STRING" id="9258.ENSOANP00000021566"/>
<protein>
    <submittedName>
        <fullName evidence="3">ARF like GTPase 14 effector protein like</fullName>
    </submittedName>
</protein>
<evidence type="ECO:0000313" key="3">
    <source>
        <dbReference type="Ensembl" id="ENSOANP00000021566.2"/>
    </source>
</evidence>
<dbReference type="PANTHER" id="PTHR46536">
    <property type="entry name" value="ARL14 EFFECTOR PROTEIN"/>
    <property type="match status" value="1"/>
</dbReference>
<dbReference type="eggNOG" id="KOG4850">
    <property type="taxonomic scope" value="Eukaryota"/>
</dbReference>
<dbReference type="Pfam" id="PF14949">
    <property type="entry name" value="ARF7EP_C"/>
    <property type="match status" value="1"/>
</dbReference>
<dbReference type="Proteomes" id="UP000002279">
    <property type="component" value="Chromosome X5"/>
</dbReference>
<dbReference type="InParanoid" id="F7DME6"/>
<accession>F7DME6</accession>
<keyword evidence="4" id="KW-1185">Reference proteome</keyword>
<reference evidence="3 4" key="1">
    <citation type="journal article" date="2008" name="Nature">
        <title>Genome analysis of the platypus reveals unique signatures of evolution.</title>
        <authorList>
            <person name="Warren W.C."/>
            <person name="Hillier L.W."/>
            <person name="Marshall Graves J.A."/>
            <person name="Birney E."/>
            <person name="Ponting C.P."/>
            <person name="Grutzner F."/>
            <person name="Belov K."/>
            <person name="Miller W."/>
            <person name="Clarke L."/>
            <person name="Chinwalla A.T."/>
            <person name="Yang S.P."/>
            <person name="Heger A."/>
            <person name="Locke D.P."/>
            <person name="Miethke P."/>
            <person name="Waters P.D."/>
            <person name="Veyrunes F."/>
            <person name="Fulton L."/>
            <person name="Fulton B."/>
            <person name="Graves T."/>
            <person name="Wallis J."/>
            <person name="Puente X.S."/>
            <person name="Lopez-Otin C."/>
            <person name="Ordonez G.R."/>
            <person name="Eichler E.E."/>
            <person name="Chen L."/>
            <person name="Cheng Z."/>
            <person name="Deakin J.E."/>
            <person name="Alsop A."/>
            <person name="Thompson K."/>
            <person name="Kirby P."/>
            <person name="Papenfuss A.T."/>
            <person name="Wakefield M.J."/>
            <person name="Olender T."/>
            <person name="Lancet D."/>
            <person name="Huttley G.A."/>
            <person name="Smit A.F."/>
            <person name="Pask A."/>
            <person name="Temple-Smith P."/>
            <person name="Batzer M.A."/>
            <person name="Walker J.A."/>
            <person name="Konkel M.K."/>
            <person name="Harris R.S."/>
            <person name="Whittington C.M."/>
            <person name="Wong E.S."/>
            <person name="Gemmell N.J."/>
            <person name="Buschiazzo E."/>
            <person name="Vargas Jentzsch I.M."/>
            <person name="Merkel A."/>
            <person name="Schmitz J."/>
            <person name="Zemann A."/>
            <person name="Churakov G."/>
            <person name="Kriegs J.O."/>
            <person name="Brosius J."/>
            <person name="Murchison E.P."/>
            <person name="Sachidanandam R."/>
            <person name="Smith C."/>
            <person name="Hannon G.J."/>
            <person name="Tsend-Ayush E."/>
            <person name="McMillan D."/>
            <person name="Attenborough R."/>
            <person name="Rens W."/>
            <person name="Ferguson-Smith M."/>
            <person name="Lefevre C.M."/>
            <person name="Sharp J.A."/>
            <person name="Nicholas K.R."/>
            <person name="Ray D.A."/>
            <person name="Kube M."/>
            <person name="Reinhardt R."/>
            <person name="Pringle T.H."/>
            <person name="Taylor J."/>
            <person name="Jones R.C."/>
            <person name="Nixon B."/>
            <person name="Dacheux J.L."/>
            <person name="Niwa H."/>
            <person name="Sekita Y."/>
            <person name="Huang X."/>
            <person name="Stark A."/>
            <person name="Kheradpour P."/>
            <person name="Kellis M."/>
            <person name="Flicek P."/>
            <person name="Chen Y."/>
            <person name="Webber C."/>
            <person name="Hardison R."/>
            <person name="Nelson J."/>
            <person name="Hallsworth-Pepin K."/>
            <person name="Delehaunty K."/>
            <person name="Markovic C."/>
            <person name="Minx P."/>
            <person name="Feng Y."/>
            <person name="Kremitzki C."/>
            <person name="Mitreva M."/>
            <person name="Glasscock J."/>
            <person name="Wylie T."/>
            <person name="Wohldmann P."/>
            <person name="Thiru P."/>
            <person name="Nhan M.N."/>
            <person name="Pohl C.S."/>
            <person name="Smith S.M."/>
            <person name="Hou S."/>
            <person name="Nefedov M."/>
            <person name="de Jong P.J."/>
            <person name="Renfree M.B."/>
            <person name="Mardis E.R."/>
            <person name="Wilson R.K."/>
        </authorList>
    </citation>
    <scope>NUCLEOTIDE SEQUENCE [LARGE SCALE GENOMIC DNA]</scope>
    <source>
        <strain evidence="3 4">Glennie</strain>
    </source>
</reference>
<organism evidence="3 4">
    <name type="scientific">Ornithorhynchus anatinus</name>
    <name type="common">Duckbill platypus</name>
    <dbReference type="NCBI Taxonomy" id="9258"/>
    <lineage>
        <taxon>Eukaryota</taxon>
        <taxon>Metazoa</taxon>
        <taxon>Chordata</taxon>
        <taxon>Craniata</taxon>
        <taxon>Vertebrata</taxon>
        <taxon>Euteleostomi</taxon>
        <taxon>Mammalia</taxon>
        <taxon>Monotremata</taxon>
        <taxon>Ornithorhynchidae</taxon>
        <taxon>Ornithorhynchus</taxon>
    </lineage>
</organism>